<protein>
    <submittedName>
        <fullName evidence="2">Uncharacterized protein</fullName>
    </submittedName>
</protein>
<accession>A0AAN6MKR8</accession>
<name>A0AAN6MKR8_9PEZI</name>
<proteinExistence type="predicted"/>
<gene>
    <name evidence="2" type="ORF">C8A05DRAFT_15530</name>
</gene>
<dbReference type="EMBL" id="MU855511">
    <property type="protein sequence ID" value="KAK3902409.1"/>
    <property type="molecule type" value="Genomic_DNA"/>
</dbReference>
<organism evidence="2 3">
    <name type="scientific">Staphylotrichum tortipilum</name>
    <dbReference type="NCBI Taxonomy" id="2831512"/>
    <lineage>
        <taxon>Eukaryota</taxon>
        <taxon>Fungi</taxon>
        <taxon>Dikarya</taxon>
        <taxon>Ascomycota</taxon>
        <taxon>Pezizomycotina</taxon>
        <taxon>Sordariomycetes</taxon>
        <taxon>Sordariomycetidae</taxon>
        <taxon>Sordariales</taxon>
        <taxon>Chaetomiaceae</taxon>
        <taxon>Staphylotrichum</taxon>
    </lineage>
</organism>
<evidence type="ECO:0000313" key="2">
    <source>
        <dbReference type="EMBL" id="KAK3902409.1"/>
    </source>
</evidence>
<feature type="non-terminal residue" evidence="2">
    <location>
        <position position="170"/>
    </location>
</feature>
<dbReference type="Proteomes" id="UP001303889">
    <property type="component" value="Unassembled WGS sequence"/>
</dbReference>
<feature type="compositionally biased region" description="Low complexity" evidence="1">
    <location>
        <begin position="80"/>
        <end position="92"/>
    </location>
</feature>
<comment type="caution">
    <text evidence="2">The sequence shown here is derived from an EMBL/GenBank/DDBJ whole genome shotgun (WGS) entry which is preliminary data.</text>
</comment>
<evidence type="ECO:0000256" key="1">
    <source>
        <dbReference type="SAM" id="MobiDB-lite"/>
    </source>
</evidence>
<sequence>MDPQPTGPTTITNSATKPTTTTTPTAPTNTSTTSIPLSTTSIPLSTTSIPPSTTSIPASTTSTQPRPSTHTTPSRPPSTTPSSQSPLKKSPSWLTTKTRALTAWLATSEPSAQALSRHRKETFQHAGISPRESSSHAKLHAPIGEIPADAIRPGRGPTPEEVARRERRRR</sequence>
<evidence type="ECO:0000313" key="3">
    <source>
        <dbReference type="Proteomes" id="UP001303889"/>
    </source>
</evidence>
<reference evidence="2" key="1">
    <citation type="journal article" date="2023" name="Mol. Phylogenet. Evol.">
        <title>Genome-scale phylogeny and comparative genomics of the fungal order Sordariales.</title>
        <authorList>
            <person name="Hensen N."/>
            <person name="Bonometti L."/>
            <person name="Westerberg I."/>
            <person name="Brannstrom I.O."/>
            <person name="Guillou S."/>
            <person name="Cros-Aarteil S."/>
            <person name="Calhoun S."/>
            <person name="Haridas S."/>
            <person name="Kuo A."/>
            <person name="Mondo S."/>
            <person name="Pangilinan J."/>
            <person name="Riley R."/>
            <person name="LaButti K."/>
            <person name="Andreopoulos B."/>
            <person name="Lipzen A."/>
            <person name="Chen C."/>
            <person name="Yan M."/>
            <person name="Daum C."/>
            <person name="Ng V."/>
            <person name="Clum A."/>
            <person name="Steindorff A."/>
            <person name="Ohm R.A."/>
            <person name="Martin F."/>
            <person name="Silar P."/>
            <person name="Natvig D.O."/>
            <person name="Lalanne C."/>
            <person name="Gautier V."/>
            <person name="Ament-Velasquez S.L."/>
            <person name="Kruys A."/>
            <person name="Hutchinson M.I."/>
            <person name="Powell A.J."/>
            <person name="Barry K."/>
            <person name="Miller A.N."/>
            <person name="Grigoriev I.V."/>
            <person name="Debuchy R."/>
            <person name="Gladieux P."/>
            <person name="Hiltunen Thoren M."/>
            <person name="Johannesson H."/>
        </authorList>
    </citation>
    <scope>NUCLEOTIDE SEQUENCE</scope>
    <source>
        <strain evidence="2">CBS 103.79</strain>
    </source>
</reference>
<keyword evidence="3" id="KW-1185">Reference proteome</keyword>
<feature type="region of interest" description="Disordered" evidence="1">
    <location>
        <begin position="1"/>
        <end position="95"/>
    </location>
</feature>
<dbReference type="AlphaFoldDB" id="A0AAN6MKR8"/>
<reference evidence="2" key="2">
    <citation type="submission" date="2023-05" db="EMBL/GenBank/DDBJ databases">
        <authorList>
            <consortium name="Lawrence Berkeley National Laboratory"/>
            <person name="Steindorff A."/>
            <person name="Hensen N."/>
            <person name="Bonometti L."/>
            <person name="Westerberg I."/>
            <person name="Brannstrom I.O."/>
            <person name="Guillou S."/>
            <person name="Cros-Aarteil S."/>
            <person name="Calhoun S."/>
            <person name="Haridas S."/>
            <person name="Kuo A."/>
            <person name="Mondo S."/>
            <person name="Pangilinan J."/>
            <person name="Riley R."/>
            <person name="Labutti K."/>
            <person name="Andreopoulos B."/>
            <person name="Lipzen A."/>
            <person name="Chen C."/>
            <person name="Yanf M."/>
            <person name="Daum C."/>
            <person name="Ng V."/>
            <person name="Clum A."/>
            <person name="Ohm R."/>
            <person name="Martin F."/>
            <person name="Silar P."/>
            <person name="Natvig D."/>
            <person name="Lalanne C."/>
            <person name="Gautier V."/>
            <person name="Ament-Velasquez S.L."/>
            <person name="Kruys A."/>
            <person name="Hutchinson M.I."/>
            <person name="Powell A.J."/>
            <person name="Barry K."/>
            <person name="Miller A.N."/>
            <person name="Grigoriev I.V."/>
            <person name="Debuchy R."/>
            <person name="Gladieux P."/>
            <person name="Thoren M.H."/>
            <person name="Johannesson H."/>
        </authorList>
    </citation>
    <scope>NUCLEOTIDE SEQUENCE</scope>
    <source>
        <strain evidence="2">CBS 103.79</strain>
    </source>
</reference>
<feature type="compositionally biased region" description="Low complexity" evidence="1">
    <location>
        <begin position="8"/>
        <end position="73"/>
    </location>
</feature>
<feature type="region of interest" description="Disordered" evidence="1">
    <location>
        <begin position="109"/>
        <end position="170"/>
    </location>
</feature>